<name>A0AAD9E326_9TELE</name>
<accession>A0AAD9E326</accession>
<organism evidence="2 3">
    <name type="scientific">Electrophorus voltai</name>
    <dbReference type="NCBI Taxonomy" id="2609070"/>
    <lineage>
        <taxon>Eukaryota</taxon>
        <taxon>Metazoa</taxon>
        <taxon>Chordata</taxon>
        <taxon>Craniata</taxon>
        <taxon>Vertebrata</taxon>
        <taxon>Euteleostomi</taxon>
        <taxon>Actinopterygii</taxon>
        <taxon>Neopterygii</taxon>
        <taxon>Teleostei</taxon>
        <taxon>Ostariophysi</taxon>
        <taxon>Gymnotiformes</taxon>
        <taxon>Gymnotoidei</taxon>
        <taxon>Gymnotidae</taxon>
        <taxon>Electrophorus</taxon>
    </lineage>
</organism>
<proteinExistence type="predicted"/>
<evidence type="ECO:0000313" key="2">
    <source>
        <dbReference type="EMBL" id="KAK1802533.1"/>
    </source>
</evidence>
<feature type="compositionally biased region" description="Basic and acidic residues" evidence="1">
    <location>
        <begin position="139"/>
        <end position="174"/>
    </location>
</feature>
<feature type="region of interest" description="Disordered" evidence="1">
    <location>
        <begin position="226"/>
        <end position="255"/>
    </location>
</feature>
<evidence type="ECO:0000313" key="3">
    <source>
        <dbReference type="Proteomes" id="UP001239994"/>
    </source>
</evidence>
<protein>
    <submittedName>
        <fullName evidence="2">Uncharacterized protein</fullName>
    </submittedName>
</protein>
<sequence>MEKAAGQGQLRDPACRPRVCVCVCMYKIYVYCDGKISSFDASLLLAPQVTFMVGENEGAPAEFTNEYRKQRRCVLLKEINLIRRPEQKSRNYPGRLFLYGNTSHYPHQWSQPDTRDPGHEVFTPPSLQTGPLQSEDSLELTHLKEREKERERRRERERERELGNEWKELSESRPHDARPLASAIALVQSSSDAYRKRQKCRGRLIRPLSDQPSALQQVFRHGHPLRQPPLKLAESSSFGERKRERRKSGVLTGEQPEQKDLQDVRGVCVCVWYDRCDVCVCVWYDRCVCVWYDRCDVCGVMCDVMFV</sequence>
<dbReference type="Proteomes" id="UP001239994">
    <property type="component" value="Unassembled WGS sequence"/>
</dbReference>
<reference evidence="2" key="1">
    <citation type="submission" date="2023-03" db="EMBL/GenBank/DDBJ databases">
        <title>Electrophorus voltai genome.</title>
        <authorList>
            <person name="Bian C."/>
        </authorList>
    </citation>
    <scope>NUCLEOTIDE SEQUENCE</scope>
    <source>
        <strain evidence="2">CB-2022</strain>
        <tissue evidence="2">Muscle</tissue>
    </source>
</reference>
<dbReference type="EMBL" id="JAROKS010000006">
    <property type="protein sequence ID" value="KAK1802533.1"/>
    <property type="molecule type" value="Genomic_DNA"/>
</dbReference>
<gene>
    <name evidence="2" type="ORF">P4O66_004158</name>
</gene>
<evidence type="ECO:0000256" key="1">
    <source>
        <dbReference type="SAM" id="MobiDB-lite"/>
    </source>
</evidence>
<keyword evidence="3" id="KW-1185">Reference proteome</keyword>
<feature type="region of interest" description="Disordered" evidence="1">
    <location>
        <begin position="107"/>
        <end position="174"/>
    </location>
</feature>
<comment type="caution">
    <text evidence="2">The sequence shown here is derived from an EMBL/GenBank/DDBJ whole genome shotgun (WGS) entry which is preliminary data.</text>
</comment>
<feature type="compositionally biased region" description="Polar residues" evidence="1">
    <location>
        <begin position="125"/>
        <end position="135"/>
    </location>
</feature>
<dbReference type="AlphaFoldDB" id="A0AAD9E326"/>